<sequence>MSTGIGNHEFSTNYRNIYKPDLAICPYCGFESCEADHCDVGIGMVQCGPYYCPQCCASEISSLDTRELTDREKETGWFKPDSPVSDVANTVNGQLVNHKEAKQAYDIGLLDVKKLDREAS</sequence>
<dbReference type="RefSeq" id="WP_139237271.1">
    <property type="nucleotide sequence ID" value="NZ_CP077308.1"/>
</dbReference>
<evidence type="ECO:0000313" key="2">
    <source>
        <dbReference type="Proteomes" id="UP001229386"/>
    </source>
</evidence>
<name>A0AAX3Z5U4_9ENTR</name>
<dbReference type="GeneID" id="93200520"/>
<accession>A0AAX3Z5U4</accession>
<reference evidence="1" key="1">
    <citation type="journal article" date="2023" name="J. Antimicrob. Chemother.">
        <title>Emergence of OXA-48-producing Enterobacter hormaechei in a Swiss companion animal clinic and their genetic relationship to clinical human isolates.</title>
        <authorList>
            <person name="Dona V."/>
            <person name="Nordmann P."/>
            <person name="Kittl S."/>
            <person name="Schuller S."/>
            <person name="Bouvier M."/>
            <person name="Poirel L."/>
            <person name="Endimiani A."/>
            <person name="Perreten V."/>
        </authorList>
    </citation>
    <scope>NUCLEOTIDE SEQUENCE</scope>
    <source>
        <strain evidence="1">Ehh_25</strain>
    </source>
</reference>
<organism evidence="1 2">
    <name type="scientific">Enterobacter hormaechei</name>
    <dbReference type="NCBI Taxonomy" id="158836"/>
    <lineage>
        <taxon>Bacteria</taxon>
        <taxon>Pseudomonadati</taxon>
        <taxon>Pseudomonadota</taxon>
        <taxon>Gammaproteobacteria</taxon>
        <taxon>Enterobacterales</taxon>
        <taxon>Enterobacteriaceae</taxon>
        <taxon>Enterobacter</taxon>
        <taxon>Enterobacter cloacae complex</taxon>
    </lineage>
</organism>
<gene>
    <name evidence="1" type="ORF">QPR60_05780</name>
</gene>
<dbReference type="Proteomes" id="UP001229386">
    <property type="component" value="Chromosome"/>
</dbReference>
<evidence type="ECO:0000313" key="1">
    <source>
        <dbReference type="EMBL" id="WMB12358.1"/>
    </source>
</evidence>
<proteinExistence type="predicted"/>
<protein>
    <submittedName>
        <fullName evidence="1">Uncharacterized protein</fullName>
    </submittedName>
</protein>
<dbReference type="EMBL" id="CP126746">
    <property type="protein sequence ID" value="WMB12358.1"/>
    <property type="molecule type" value="Genomic_DNA"/>
</dbReference>
<dbReference type="AlphaFoldDB" id="A0AAX3Z5U4"/>